<dbReference type="GO" id="GO:0046872">
    <property type="term" value="F:metal ion binding"/>
    <property type="evidence" value="ECO:0007669"/>
    <property type="project" value="UniProtKB-KW"/>
</dbReference>
<feature type="binding site" evidence="2">
    <location>
        <position position="67"/>
    </location>
    <ligand>
        <name>Fe cation</name>
        <dbReference type="ChEBI" id="CHEBI:24875"/>
        <label>2</label>
    </ligand>
</feature>
<dbReference type="SUPFAM" id="SSF56300">
    <property type="entry name" value="Metallo-dependent phosphatases"/>
    <property type="match status" value="1"/>
</dbReference>
<protein>
    <recommendedName>
        <fullName evidence="5">Metallophosphoesterase</fullName>
    </recommendedName>
</protein>
<dbReference type="EMBL" id="JAASRM010000001">
    <property type="protein sequence ID" value="NIK88712.1"/>
    <property type="molecule type" value="Genomic_DNA"/>
</dbReference>
<reference evidence="3 4" key="1">
    <citation type="submission" date="2020-03" db="EMBL/GenBank/DDBJ databases">
        <title>Genomic Encyclopedia of Type Strains, Phase IV (KMG-IV): sequencing the most valuable type-strain genomes for metagenomic binning, comparative biology and taxonomic classification.</title>
        <authorList>
            <person name="Goeker M."/>
        </authorList>
    </citation>
    <scope>NUCLEOTIDE SEQUENCE [LARGE SCALE GENOMIC DNA]</scope>
    <source>
        <strain evidence="3 4">DSM 19867</strain>
    </source>
</reference>
<dbReference type="PANTHER" id="PTHR36303">
    <property type="entry name" value="2',3'-CYCLIC-NUCLEOTIDE 2'-PHOSPHODIESTERASE"/>
    <property type="match status" value="1"/>
</dbReference>
<evidence type="ECO:0000256" key="2">
    <source>
        <dbReference type="PIRSR" id="PIRSR004789-51"/>
    </source>
</evidence>
<dbReference type="PANTHER" id="PTHR36303:SF1">
    <property type="entry name" value="2',3'-CYCLIC-NUCLEOTIDE 2'-PHOSPHODIESTERASE"/>
    <property type="match status" value="1"/>
</dbReference>
<gene>
    <name evidence="3" type="ORF">FHS83_002030</name>
</gene>
<dbReference type="AlphaFoldDB" id="A0A846N0D8"/>
<dbReference type="InterPro" id="IPR005235">
    <property type="entry name" value="YmdB-like"/>
</dbReference>
<dbReference type="RefSeq" id="WP_167082863.1">
    <property type="nucleotide sequence ID" value="NZ_BAAADC010000001.1"/>
</dbReference>
<dbReference type="GO" id="GO:0004113">
    <property type="term" value="F:2',3'-cyclic-nucleotide 3'-phosphodiesterase activity"/>
    <property type="evidence" value="ECO:0007669"/>
    <property type="project" value="TreeGrafter"/>
</dbReference>
<feature type="binding site" evidence="2">
    <location>
        <position position="178"/>
    </location>
    <ligand>
        <name>Fe cation</name>
        <dbReference type="ChEBI" id="CHEBI:24875"/>
        <label>2</label>
    </ligand>
</feature>
<feature type="active site" description="Proton donor" evidence="1">
    <location>
        <position position="68"/>
    </location>
</feature>
<keyword evidence="4" id="KW-1185">Reference proteome</keyword>
<dbReference type="Gene3D" id="3.60.21.10">
    <property type="match status" value="1"/>
</dbReference>
<comment type="caution">
    <text evidence="3">The sequence shown here is derived from an EMBL/GenBank/DDBJ whole genome shotgun (WGS) entry which is preliminary data.</text>
</comment>
<dbReference type="Pfam" id="PF13277">
    <property type="entry name" value="YmdB"/>
    <property type="match status" value="1"/>
</dbReference>
<dbReference type="InterPro" id="IPR029052">
    <property type="entry name" value="Metallo-depent_PP-like"/>
</dbReference>
<dbReference type="Proteomes" id="UP000570514">
    <property type="component" value="Unassembled WGS sequence"/>
</dbReference>
<feature type="binding site" evidence="2">
    <location>
        <position position="39"/>
    </location>
    <ligand>
        <name>Fe cation</name>
        <dbReference type="ChEBI" id="CHEBI:24875"/>
        <label>1</label>
    </ligand>
</feature>
<name>A0A846N0D8_9PROT</name>
<feature type="binding site" evidence="2">
    <location>
        <position position="39"/>
    </location>
    <ligand>
        <name>Fe cation</name>
        <dbReference type="ChEBI" id="CHEBI:24875"/>
        <label>2</label>
    </ligand>
</feature>
<feature type="binding site" evidence="2">
    <location>
        <position position="153"/>
    </location>
    <ligand>
        <name>Fe cation</name>
        <dbReference type="ChEBI" id="CHEBI:24875"/>
        <label>2</label>
    </ligand>
</feature>
<evidence type="ECO:0000313" key="3">
    <source>
        <dbReference type="EMBL" id="NIK88712.1"/>
    </source>
</evidence>
<dbReference type="PIRSF" id="PIRSF004789">
    <property type="entry name" value="DR1281"/>
    <property type="match status" value="1"/>
</dbReference>
<organism evidence="3 4">
    <name type="scientific">Rhizomicrobium palustre</name>
    <dbReference type="NCBI Taxonomy" id="189966"/>
    <lineage>
        <taxon>Bacteria</taxon>
        <taxon>Pseudomonadati</taxon>
        <taxon>Pseudomonadota</taxon>
        <taxon>Alphaproteobacteria</taxon>
        <taxon>Micropepsales</taxon>
        <taxon>Micropepsaceae</taxon>
        <taxon>Rhizomicrobium</taxon>
    </lineage>
</organism>
<evidence type="ECO:0000256" key="1">
    <source>
        <dbReference type="PIRSR" id="PIRSR004789-50"/>
    </source>
</evidence>
<feature type="binding site" evidence="2">
    <location>
        <position position="180"/>
    </location>
    <ligand>
        <name>Fe cation</name>
        <dbReference type="ChEBI" id="CHEBI:24875"/>
        <label>1</label>
    </ligand>
</feature>
<keyword evidence="2" id="KW-0479">Metal-binding</keyword>
<sequence>MRLLFIGDIIGRPGRDVVTSELPRLRDLLKTDFVIANAENAAGGFGLTRLVADELFSAGVDCITTGNHWADQREILSFIDDEDRILRPRNYPTGVPGKGAGLYETRSGQHVLVLNLMGRVFMDALDDPFAAAEAELGACPLGVAADAVVLDIHAEASSEKMAMAHFCDGRASLVVGTHTHIPTADAQILPGGTAYQSDAGGCCDYDSVIGMEKYEPVQRFIRKMHGGRFSPASGPATLCGVFVETNARGLAVRVEPVRVGGRLKQSIPEV</sequence>
<evidence type="ECO:0008006" key="5">
    <source>
        <dbReference type="Google" id="ProtNLM"/>
    </source>
</evidence>
<feature type="binding site" evidence="2">
    <location>
        <position position="8"/>
    </location>
    <ligand>
        <name>Fe cation</name>
        <dbReference type="ChEBI" id="CHEBI:24875"/>
        <label>1</label>
    </ligand>
</feature>
<proteinExistence type="predicted"/>
<accession>A0A846N0D8</accession>
<evidence type="ECO:0000313" key="4">
    <source>
        <dbReference type="Proteomes" id="UP000570514"/>
    </source>
</evidence>
<feature type="binding site" evidence="2">
    <location>
        <position position="40"/>
    </location>
    <ligand>
        <name>Fe cation</name>
        <dbReference type="ChEBI" id="CHEBI:24875"/>
        <label>1</label>
    </ligand>
</feature>